<dbReference type="SMART" id="SM00354">
    <property type="entry name" value="HTH_LACI"/>
    <property type="match status" value="1"/>
</dbReference>
<organism evidence="5 6">
    <name type="scientific">Streptomyces sp. 900105755</name>
    <dbReference type="NCBI Taxonomy" id="3154389"/>
    <lineage>
        <taxon>Bacteria</taxon>
        <taxon>Bacillati</taxon>
        <taxon>Actinomycetota</taxon>
        <taxon>Actinomycetes</taxon>
        <taxon>Kitasatosporales</taxon>
        <taxon>Streptomycetaceae</taxon>
        <taxon>Streptomyces</taxon>
    </lineage>
</organism>
<dbReference type="SUPFAM" id="SSF53822">
    <property type="entry name" value="Periplasmic binding protein-like I"/>
    <property type="match status" value="1"/>
</dbReference>
<evidence type="ECO:0000259" key="4">
    <source>
        <dbReference type="PROSITE" id="PS50932"/>
    </source>
</evidence>
<dbReference type="PANTHER" id="PTHR30146">
    <property type="entry name" value="LACI-RELATED TRANSCRIPTIONAL REPRESSOR"/>
    <property type="match status" value="1"/>
</dbReference>
<dbReference type="GO" id="GO:0003677">
    <property type="term" value="F:DNA binding"/>
    <property type="evidence" value="ECO:0007669"/>
    <property type="project" value="UniProtKB-KW"/>
</dbReference>
<dbReference type="EMBL" id="JBEOZM010000003">
    <property type="protein sequence ID" value="MER6267168.1"/>
    <property type="molecule type" value="Genomic_DNA"/>
</dbReference>
<evidence type="ECO:0000313" key="6">
    <source>
        <dbReference type="Proteomes" id="UP001490365"/>
    </source>
</evidence>
<name>A0ABV1TBM4_9ACTN</name>
<reference evidence="5 6" key="1">
    <citation type="submission" date="2024-06" db="EMBL/GenBank/DDBJ databases">
        <title>The Natural Products Discovery Center: Release of the First 8490 Sequenced Strains for Exploring Actinobacteria Biosynthetic Diversity.</title>
        <authorList>
            <person name="Kalkreuter E."/>
            <person name="Kautsar S.A."/>
            <person name="Yang D."/>
            <person name="Bader C.D."/>
            <person name="Teijaro C.N."/>
            <person name="Fluegel L."/>
            <person name="Davis C.M."/>
            <person name="Simpson J.R."/>
            <person name="Lauterbach L."/>
            <person name="Steele A.D."/>
            <person name="Gui C."/>
            <person name="Meng S."/>
            <person name="Li G."/>
            <person name="Viehrig K."/>
            <person name="Ye F."/>
            <person name="Su P."/>
            <person name="Kiefer A.F."/>
            <person name="Nichols A."/>
            <person name="Cepeda A.J."/>
            <person name="Yan W."/>
            <person name="Fan B."/>
            <person name="Jiang Y."/>
            <person name="Adhikari A."/>
            <person name="Zheng C.-J."/>
            <person name="Schuster L."/>
            <person name="Cowan T.M."/>
            <person name="Smanski M.J."/>
            <person name="Chevrette M.G."/>
            <person name="De Carvalho L.P.S."/>
            <person name="Shen B."/>
        </authorList>
    </citation>
    <scope>NUCLEOTIDE SEQUENCE [LARGE SCALE GENOMIC DNA]</scope>
    <source>
        <strain evidence="5 6">NPDC001694</strain>
    </source>
</reference>
<dbReference type="RefSeq" id="WP_351955844.1">
    <property type="nucleotide sequence ID" value="NZ_JBEOZM010000003.1"/>
</dbReference>
<dbReference type="PROSITE" id="PS50932">
    <property type="entry name" value="HTH_LACI_2"/>
    <property type="match status" value="1"/>
</dbReference>
<keyword evidence="3" id="KW-0804">Transcription</keyword>
<proteinExistence type="predicted"/>
<dbReference type="Pfam" id="PF00356">
    <property type="entry name" value="LacI"/>
    <property type="match status" value="1"/>
</dbReference>
<comment type="caution">
    <text evidence="5">The sequence shown here is derived from an EMBL/GenBank/DDBJ whole genome shotgun (WGS) entry which is preliminary data.</text>
</comment>
<dbReference type="CDD" id="cd01392">
    <property type="entry name" value="HTH_LacI"/>
    <property type="match status" value="1"/>
</dbReference>
<dbReference type="Proteomes" id="UP001490365">
    <property type="component" value="Unassembled WGS sequence"/>
</dbReference>
<dbReference type="Gene3D" id="3.40.50.2300">
    <property type="match status" value="2"/>
</dbReference>
<dbReference type="SUPFAM" id="SSF47413">
    <property type="entry name" value="lambda repressor-like DNA-binding domains"/>
    <property type="match status" value="1"/>
</dbReference>
<dbReference type="Pfam" id="PF13377">
    <property type="entry name" value="Peripla_BP_3"/>
    <property type="match status" value="1"/>
</dbReference>
<keyword evidence="6" id="KW-1185">Reference proteome</keyword>
<dbReference type="PROSITE" id="PS00356">
    <property type="entry name" value="HTH_LACI_1"/>
    <property type="match status" value="1"/>
</dbReference>
<evidence type="ECO:0000256" key="2">
    <source>
        <dbReference type="ARBA" id="ARBA00023125"/>
    </source>
</evidence>
<gene>
    <name evidence="5" type="ORF">ABT211_07675</name>
</gene>
<evidence type="ECO:0000256" key="3">
    <source>
        <dbReference type="ARBA" id="ARBA00023163"/>
    </source>
</evidence>
<protein>
    <submittedName>
        <fullName evidence="5">LacI family DNA-binding transcriptional regulator</fullName>
    </submittedName>
</protein>
<dbReference type="Gene3D" id="1.10.260.40">
    <property type="entry name" value="lambda repressor-like DNA-binding domains"/>
    <property type="match status" value="1"/>
</dbReference>
<dbReference type="InterPro" id="IPR000843">
    <property type="entry name" value="HTH_LacI"/>
</dbReference>
<dbReference type="InterPro" id="IPR028082">
    <property type="entry name" value="Peripla_BP_I"/>
</dbReference>
<keyword evidence="1" id="KW-0805">Transcription regulation</keyword>
<sequence>MNIGEIAKRAGVSRSTVSYVLSGKRPVSEEVRARVERVIEESGYRPSATARALAQGSTRAFGLVIPPMAGHLSIDQLHFVGSVAEAAADHDYDVLLSPSGREEAFDRMLGERRVDGVIVMETVLHDTRVVRLLEQSMPCVTIGRTGSDAEHGWVDLDYAGLVTSAVERVAELGHRRIALVNRPQALLDREYGPAYRALDAFEKTVVELGLQGRAVCCEDEQSAGQECARELLEEDPALTAVVTINERSLEGVLRGLRRAGLRLPEDFSLVAVTSQDNACGLSPQVTAADVPTAEMGRRAVEALHKAVTSPTTSFDHVLLRPDLVERGTLGPAPAPGSVHPR</sequence>
<feature type="domain" description="HTH lacI-type" evidence="4">
    <location>
        <begin position="1"/>
        <end position="55"/>
    </location>
</feature>
<accession>A0ABV1TBM4</accession>
<keyword evidence="2 5" id="KW-0238">DNA-binding</keyword>
<dbReference type="InterPro" id="IPR010982">
    <property type="entry name" value="Lambda_DNA-bd_dom_sf"/>
</dbReference>
<dbReference type="InterPro" id="IPR046335">
    <property type="entry name" value="LacI/GalR-like_sensor"/>
</dbReference>
<evidence type="ECO:0000313" key="5">
    <source>
        <dbReference type="EMBL" id="MER6267168.1"/>
    </source>
</evidence>
<evidence type="ECO:0000256" key="1">
    <source>
        <dbReference type="ARBA" id="ARBA00023015"/>
    </source>
</evidence>
<dbReference type="PANTHER" id="PTHR30146:SF153">
    <property type="entry name" value="LACTOSE OPERON REPRESSOR"/>
    <property type="match status" value="1"/>
</dbReference>